<keyword evidence="3" id="KW-1185">Reference proteome</keyword>
<evidence type="ECO:0000313" key="3">
    <source>
        <dbReference type="Proteomes" id="UP001497623"/>
    </source>
</evidence>
<accession>A0AAV2RPG2</accession>
<name>A0AAV2RPG2_MEGNR</name>
<dbReference type="AlphaFoldDB" id="A0AAV2RPG2"/>
<feature type="transmembrane region" description="Helical" evidence="1">
    <location>
        <begin position="56"/>
        <end position="75"/>
    </location>
</feature>
<comment type="caution">
    <text evidence="2">The sequence shown here is derived from an EMBL/GenBank/DDBJ whole genome shotgun (WGS) entry which is preliminary data.</text>
</comment>
<dbReference type="Proteomes" id="UP001497623">
    <property type="component" value="Unassembled WGS sequence"/>
</dbReference>
<protein>
    <submittedName>
        <fullName evidence="2">Uncharacterized protein</fullName>
    </submittedName>
</protein>
<gene>
    <name evidence="2" type="ORF">MNOR_LOCUS27023</name>
</gene>
<dbReference type="EMBL" id="CAXKWB010027844">
    <property type="protein sequence ID" value="CAL4132568.1"/>
    <property type="molecule type" value="Genomic_DNA"/>
</dbReference>
<proteinExistence type="predicted"/>
<sequence>MTLSLIFLDLKKNILKNHQIRLLKYWNDSCISSKNNISADLPLENIYKSFHKKMSMIPEIALFIIFFGSLMIMTYSEAIAETAGSIMGIVAARGRNTHLVNFKK</sequence>
<organism evidence="2 3">
    <name type="scientific">Meganyctiphanes norvegica</name>
    <name type="common">Northern krill</name>
    <name type="synonym">Thysanopoda norvegica</name>
    <dbReference type="NCBI Taxonomy" id="48144"/>
    <lineage>
        <taxon>Eukaryota</taxon>
        <taxon>Metazoa</taxon>
        <taxon>Ecdysozoa</taxon>
        <taxon>Arthropoda</taxon>
        <taxon>Crustacea</taxon>
        <taxon>Multicrustacea</taxon>
        <taxon>Malacostraca</taxon>
        <taxon>Eumalacostraca</taxon>
        <taxon>Eucarida</taxon>
        <taxon>Euphausiacea</taxon>
        <taxon>Euphausiidae</taxon>
        <taxon>Meganyctiphanes</taxon>
    </lineage>
</organism>
<keyword evidence="1" id="KW-0812">Transmembrane</keyword>
<keyword evidence="1" id="KW-1133">Transmembrane helix</keyword>
<evidence type="ECO:0000256" key="1">
    <source>
        <dbReference type="SAM" id="Phobius"/>
    </source>
</evidence>
<keyword evidence="1" id="KW-0472">Membrane</keyword>
<reference evidence="2 3" key="1">
    <citation type="submission" date="2024-05" db="EMBL/GenBank/DDBJ databases">
        <authorList>
            <person name="Wallberg A."/>
        </authorList>
    </citation>
    <scope>NUCLEOTIDE SEQUENCE [LARGE SCALE GENOMIC DNA]</scope>
</reference>
<evidence type="ECO:0000313" key="2">
    <source>
        <dbReference type="EMBL" id="CAL4132568.1"/>
    </source>
</evidence>